<dbReference type="Proteomes" id="UP000004508">
    <property type="component" value="Unassembled WGS sequence"/>
</dbReference>
<accession>D6TTH8</accession>
<name>D6TTH8_KTERA</name>
<dbReference type="RefSeq" id="WP_007914654.1">
    <property type="nucleotide sequence ID" value="NZ_ADVG01000003.1"/>
</dbReference>
<sequence>MKRGEKHARASTEKCADCGTPLVLIGHGSEQTSGRKIWSYANEHWSWYQCPYCGLYTRISLFDSWPLSTLDQREVDIHERLIPDPFEPSEGYSATWPVIQHCLACQGIYQVSAIRTWQSQESTLVPKTEKTPQRLPVESNSLQFSLQKPLCHCEHIEEGRLSMSSQKTVNLKQGKN</sequence>
<gene>
    <name evidence="1" type="ORF">Krac_4724</name>
</gene>
<dbReference type="InParanoid" id="D6TTH8"/>
<dbReference type="AlphaFoldDB" id="D6TTH8"/>
<proteinExistence type="predicted"/>
<evidence type="ECO:0000313" key="1">
    <source>
        <dbReference type="EMBL" id="EFH83729.1"/>
    </source>
</evidence>
<keyword evidence="2" id="KW-1185">Reference proteome</keyword>
<comment type="caution">
    <text evidence="1">The sequence shown here is derived from an EMBL/GenBank/DDBJ whole genome shotgun (WGS) entry which is preliminary data.</text>
</comment>
<organism evidence="1 2">
    <name type="scientific">Ktedonobacter racemifer DSM 44963</name>
    <dbReference type="NCBI Taxonomy" id="485913"/>
    <lineage>
        <taxon>Bacteria</taxon>
        <taxon>Bacillati</taxon>
        <taxon>Chloroflexota</taxon>
        <taxon>Ktedonobacteria</taxon>
        <taxon>Ktedonobacterales</taxon>
        <taxon>Ktedonobacteraceae</taxon>
        <taxon>Ktedonobacter</taxon>
    </lineage>
</organism>
<evidence type="ECO:0000313" key="2">
    <source>
        <dbReference type="Proteomes" id="UP000004508"/>
    </source>
</evidence>
<dbReference type="EMBL" id="ADVG01000003">
    <property type="protein sequence ID" value="EFH83729.1"/>
    <property type="molecule type" value="Genomic_DNA"/>
</dbReference>
<protein>
    <submittedName>
        <fullName evidence="1">Uncharacterized protein</fullName>
    </submittedName>
</protein>
<reference evidence="1 2" key="1">
    <citation type="journal article" date="2011" name="Stand. Genomic Sci.">
        <title>Non-contiguous finished genome sequence and contextual data of the filamentous soil bacterium Ktedonobacter racemifer type strain (SOSP1-21).</title>
        <authorList>
            <person name="Chang Y.J."/>
            <person name="Land M."/>
            <person name="Hauser L."/>
            <person name="Chertkov O."/>
            <person name="Del Rio T.G."/>
            <person name="Nolan M."/>
            <person name="Copeland A."/>
            <person name="Tice H."/>
            <person name="Cheng J.F."/>
            <person name="Lucas S."/>
            <person name="Han C."/>
            <person name="Goodwin L."/>
            <person name="Pitluck S."/>
            <person name="Ivanova N."/>
            <person name="Ovchinikova G."/>
            <person name="Pati A."/>
            <person name="Chen A."/>
            <person name="Palaniappan K."/>
            <person name="Mavromatis K."/>
            <person name="Liolios K."/>
            <person name="Brettin T."/>
            <person name="Fiebig A."/>
            <person name="Rohde M."/>
            <person name="Abt B."/>
            <person name="Goker M."/>
            <person name="Detter J.C."/>
            <person name="Woyke T."/>
            <person name="Bristow J."/>
            <person name="Eisen J.A."/>
            <person name="Markowitz V."/>
            <person name="Hugenholtz P."/>
            <person name="Kyrpides N.C."/>
            <person name="Klenk H.P."/>
            <person name="Lapidus A."/>
        </authorList>
    </citation>
    <scope>NUCLEOTIDE SEQUENCE [LARGE SCALE GENOMIC DNA]</scope>
    <source>
        <strain evidence="2">DSM 44963</strain>
    </source>
</reference>